<comment type="caution">
    <text evidence="15">The sequence shown here is derived from an EMBL/GenBank/DDBJ whole genome shotgun (WGS) entry which is preliminary data.</text>
</comment>
<keyword evidence="3" id="KW-0813">Transport</keyword>
<dbReference type="PANTHER" id="PTHR30529:SF1">
    <property type="entry name" value="CYTOCHROME B561 HOMOLOG 2"/>
    <property type="match status" value="1"/>
</dbReference>
<evidence type="ECO:0000256" key="10">
    <source>
        <dbReference type="ARBA" id="ARBA00023004"/>
    </source>
</evidence>
<dbReference type="Pfam" id="PF01292">
    <property type="entry name" value="Ni_hydr_CYTB"/>
    <property type="match status" value="1"/>
</dbReference>
<evidence type="ECO:0000256" key="13">
    <source>
        <dbReference type="SAM" id="Phobius"/>
    </source>
</evidence>
<dbReference type="PANTHER" id="PTHR30529">
    <property type="entry name" value="CYTOCHROME B561"/>
    <property type="match status" value="1"/>
</dbReference>
<evidence type="ECO:0000256" key="2">
    <source>
        <dbReference type="ARBA" id="ARBA00004651"/>
    </source>
</evidence>
<keyword evidence="6 13" id="KW-0812">Transmembrane</keyword>
<dbReference type="SUPFAM" id="SSF81342">
    <property type="entry name" value="Transmembrane di-heme cytochromes"/>
    <property type="match status" value="1"/>
</dbReference>
<accession>A0A1Q9ALI5</accession>
<evidence type="ECO:0000256" key="5">
    <source>
        <dbReference type="ARBA" id="ARBA00022617"/>
    </source>
</evidence>
<dbReference type="GO" id="GO:0005886">
    <property type="term" value="C:plasma membrane"/>
    <property type="evidence" value="ECO:0007669"/>
    <property type="project" value="UniProtKB-SubCell"/>
</dbReference>
<evidence type="ECO:0000256" key="8">
    <source>
        <dbReference type="ARBA" id="ARBA00022982"/>
    </source>
</evidence>
<gene>
    <name evidence="15" type="ORF">BJF92_20395</name>
</gene>
<dbReference type="Gene3D" id="1.20.950.20">
    <property type="entry name" value="Transmembrane di-heme cytochromes, Chain C"/>
    <property type="match status" value="1"/>
</dbReference>
<comment type="cofactor">
    <cofactor evidence="1">
        <name>heme b</name>
        <dbReference type="ChEBI" id="CHEBI:60344"/>
    </cofactor>
</comment>
<keyword evidence="5" id="KW-0349">Heme</keyword>
<evidence type="ECO:0000313" key="15">
    <source>
        <dbReference type="EMBL" id="OLP56156.1"/>
    </source>
</evidence>
<evidence type="ECO:0000313" key="16">
    <source>
        <dbReference type="Proteomes" id="UP000186143"/>
    </source>
</evidence>
<feature type="transmembrane region" description="Helical" evidence="13">
    <location>
        <begin position="20"/>
        <end position="42"/>
    </location>
</feature>
<dbReference type="STRING" id="1672749.BJF92_20395"/>
<evidence type="ECO:0000256" key="9">
    <source>
        <dbReference type="ARBA" id="ARBA00022989"/>
    </source>
</evidence>
<keyword evidence="10" id="KW-0408">Iron</keyword>
<dbReference type="InterPro" id="IPR016174">
    <property type="entry name" value="Di-haem_cyt_TM"/>
</dbReference>
<comment type="similarity">
    <text evidence="12">Belongs to the cytochrome b561 family.</text>
</comment>
<dbReference type="GO" id="GO:0022904">
    <property type="term" value="P:respiratory electron transport chain"/>
    <property type="evidence" value="ECO:0007669"/>
    <property type="project" value="InterPro"/>
</dbReference>
<dbReference type="AlphaFoldDB" id="A0A1Q9ALI5"/>
<evidence type="ECO:0000256" key="11">
    <source>
        <dbReference type="ARBA" id="ARBA00023136"/>
    </source>
</evidence>
<dbReference type="Proteomes" id="UP000186143">
    <property type="component" value="Unassembled WGS sequence"/>
</dbReference>
<feature type="transmembrane region" description="Helical" evidence="13">
    <location>
        <begin position="62"/>
        <end position="80"/>
    </location>
</feature>
<comment type="subcellular location">
    <subcellularLocation>
        <location evidence="2">Cell membrane</location>
        <topology evidence="2">Multi-pass membrane protein</topology>
    </subcellularLocation>
</comment>
<keyword evidence="11 13" id="KW-0472">Membrane</keyword>
<name>A0A1Q9ALI5_9HYPH</name>
<evidence type="ECO:0000256" key="7">
    <source>
        <dbReference type="ARBA" id="ARBA00022723"/>
    </source>
</evidence>
<sequence>MRQTRIRIMHPTAYSLPQRVLHWLMALLIFFNLIFSDGMEHWARLMRHGQPVTPDDVGSANIHAYVGIAILVLALCRLALRLVQGAPQPPADEPPILRLVAKATHGLLYFLFFAMPLSGIARYYFGVEAAGFLHGGPMKLALWALIAAHIAGALAHQFLWKSNVLARMTRG</sequence>
<keyword evidence="4" id="KW-1003">Cell membrane</keyword>
<evidence type="ECO:0000256" key="4">
    <source>
        <dbReference type="ARBA" id="ARBA00022475"/>
    </source>
</evidence>
<evidence type="ECO:0000256" key="6">
    <source>
        <dbReference type="ARBA" id="ARBA00022692"/>
    </source>
</evidence>
<reference evidence="15 16" key="1">
    <citation type="submission" date="2016-09" db="EMBL/GenBank/DDBJ databases">
        <title>Rhizobium sp. nov., a novel species isolated from the rice rhizosphere.</title>
        <authorList>
            <person name="Zhao J."/>
            <person name="Zhang X."/>
        </authorList>
    </citation>
    <scope>NUCLEOTIDE SEQUENCE [LARGE SCALE GENOMIC DNA]</scope>
    <source>
        <strain evidence="15 16">MH17</strain>
    </source>
</reference>
<evidence type="ECO:0000256" key="12">
    <source>
        <dbReference type="ARBA" id="ARBA00037975"/>
    </source>
</evidence>
<dbReference type="GO" id="GO:0046872">
    <property type="term" value="F:metal ion binding"/>
    <property type="evidence" value="ECO:0007669"/>
    <property type="project" value="UniProtKB-KW"/>
</dbReference>
<dbReference type="InterPro" id="IPR052168">
    <property type="entry name" value="Cytochrome_b561_oxidase"/>
</dbReference>
<dbReference type="GO" id="GO:0009055">
    <property type="term" value="F:electron transfer activity"/>
    <property type="evidence" value="ECO:0007669"/>
    <property type="project" value="InterPro"/>
</dbReference>
<dbReference type="InterPro" id="IPR011577">
    <property type="entry name" value="Cyt_b561_bac/Ni-Hgenase"/>
</dbReference>
<evidence type="ECO:0000256" key="1">
    <source>
        <dbReference type="ARBA" id="ARBA00001970"/>
    </source>
</evidence>
<evidence type="ECO:0000259" key="14">
    <source>
        <dbReference type="Pfam" id="PF01292"/>
    </source>
</evidence>
<evidence type="ECO:0000256" key="3">
    <source>
        <dbReference type="ARBA" id="ARBA00022448"/>
    </source>
</evidence>
<dbReference type="OrthoDB" id="8156287at2"/>
<keyword evidence="9 13" id="KW-1133">Transmembrane helix</keyword>
<proteinExistence type="inferred from homology"/>
<feature type="transmembrane region" description="Helical" evidence="13">
    <location>
        <begin position="140"/>
        <end position="160"/>
    </location>
</feature>
<dbReference type="EMBL" id="MKIO01000024">
    <property type="protein sequence ID" value="OLP56156.1"/>
    <property type="molecule type" value="Genomic_DNA"/>
</dbReference>
<feature type="transmembrane region" description="Helical" evidence="13">
    <location>
        <begin position="107"/>
        <end position="125"/>
    </location>
</feature>
<protein>
    <submittedName>
        <fullName evidence="15">Cytochrome B</fullName>
    </submittedName>
</protein>
<keyword evidence="8" id="KW-0249">Electron transport</keyword>
<keyword evidence="7" id="KW-0479">Metal-binding</keyword>
<dbReference type="GO" id="GO:0020037">
    <property type="term" value="F:heme binding"/>
    <property type="evidence" value="ECO:0007669"/>
    <property type="project" value="TreeGrafter"/>
</dbReference>
<feature type="domain" description="Cytochrome b561 bacterial/Ni-hydrogenase" evidence="14">
    <location>
        <begin position="14"/>
        <end position="171"/>
    </location>
</feature>
<organism evidence="15 16">
    <name type="scientific">Xaviernesmea rhizosphaerae</name>
    <dbReference type="NCBI Taxonomy" id="1672749"/>
    <lineage>
        <taxon>Bacteria</taxon>
        <taxon>Pseudomonadati</taxon>
        <taxon>Pseudomonadota</taxon>
        <taxon>Alphaproteobacteria</taxon>
        <taxon>Hyphomicrobiales</taxon>
        <taxon>Rhizobiaceae</taxon>
        <taxon>Rhizobium/Agrobacterium group</taxon>
        <taxon>Xaviernesmea</taxon>
    </lineage>
</organism>